<sequence>MKKLVVTGAVLGSLLLGLSGYFVYQLQDVVIGAGATQVDMLQAVQK</sequence>
<dbReference type="RefSeq" id="WP_159101171.1">
    <property type="nucleotide sequence ID" value="NZ_JAARQJ010000003.1"/>
</dbReference>
<proteinExistence type="predicted"/>
<protein>
    <submittedName>
        <fullName evidence="1">Uncharacterized protein</fullName>
    </submittedName>
</protein>
<accession>A0A4R6ZMP0</accession>
<reference evidence="1 2" key="1">
    <citation type="submission" date="2019-03" db="EMBL/GenBank/DDBJ databases">
        <title>Genomic Encyclopedia of Type Strains, Phase III (KMG-III): the genomes of soil and plant-associated and newly described type strains.</title>
        <authorList>
            <person name="Whitman W."/>
        </authorList>
    </citation>
    <scope>NUCLEOTIDE SEQUENCE [LARGE SCALE GENOMIC DNA]</scope>
    <source>
        <strain evidence="1 2">CECT 7972</strain>
    </source>
</reference>
<dbReference type="Proteomes" id="UP000295558">
    <property type="component" value="Unassembled WGS sequence"/>
</dbReference>
<name>A0A4R6ZMP0_9LIST</name>
<dbReference type="EMBL" id="SNZK01000004">
    <property type="protein sequence ID" value="TDR53592.1"/>
    <property type="molecule type" value="Genomic_DNA"/>
</dbReference>
<gene>
    <name evidence="1" type="ORF">DFP96_104184</name>
</gene>
<evidence type="ECO:0000313" key="1">
    <source>
        <dbReference type="EMBL" id="TDR53592.1"/>
    </source>
</evidence>
<organism evidence="1 2">
    <name type="scientific">Listeria rocourtiae</name>
    <dbReference type="NCBI Taxonomy" id="647910"/>
    <lineage>
        <taxon>Bacteria</taxon>
        <taxon>Bacillati</taxon>
        <taxon>Bacillota</taxon>
        <taxon>Bacilli</taxon>
        <taxon>Bacillales</taxon>
        <taxon>Listeriaceae</taxon>
        <taxon>Listeria</taxon>
    </lineage>
</organism>
<keyword evidence="2" id="KW-1185">Reference proteome</keyword>
<evidence type="ECO:0000313" key="2">
    <source>
        <dbReference type="Proteomes" id="UP000295558"/>
    </source>
</evidence>
<dbReference type="AlphaFoldDB" id="A0A4R6ZMP0"/>
<comment type="caution">
    <text evidence="1">The sequence shown here is derived from an EMBL/GenBank/DDBJ whole genome shotgun (WGS) entry which is preliminary data.</text>
</comment>